<feature type="domain" description="HTH merR-type" evidence="3">
    <location>
        <begin position="1"/>
        <end position="71"/>
    </location>
</feature>
<dbReference type="GO" id="GO:0003677">
    <property type="term" value="F:DNA binding"/>
    <property type="evidence" value="ECO:0007669"/>
    <property type="project" value="UniProtKB-KW"/>
</dbReference>
<dbReference type="PROSITE" id="PS50937">
    <property type="entry name" value="HTH_MERR_2"/>
    <property type="match status" value="1"/>
</dbReference>
<dbReference type="CDD" id="cd01109">
    <property type="entry name" value="HTH_YyaN"/>
    <property type="match status" value="1"/>
</dbReference>
<organism evidence="4 5">
    <name type="scientific">Amycolatopsis magusensis</name>
    <dbReference type="NCBI Taxonomy" id="882444"/>
    <lineage>
        <taxon>Bacteria</taxon>
        <taxon>Bacillati</taxon>
        <taxon>Actinomycetota</taxon>
        <taxon>Actinomycetes</taxon>
        <taxon>Pseudonocardiales</taxon>
        <taxon>Pseudonocardiaceae</taxon>
        <taxon>Amycolatopsis</taxon>
    </lineage>
</organism>
<keyword evidence="5" id="KW-1185">Reference proteome</keyword>
<accession>A0ABS4PMK5</accession>
<evidence type="ECO:0000256" key="1">
    <source>
        <dbReference type="ARBA" id="ARBA00023125"/>
    </source>
</evidence>
<evidence type="ECO:0000313" key="5">
    <source>
        <dbReference type="Proteomes" id="UP000741013"/>
    </source>
</evidence>
<comment type="caution">
    <text evidence="4">The sequence shown here is derived from an EMBL/GenBank/DDBJ whole genome shotgun (WGS) entry which is preliminary data.</text>
</comment>
<keyword evidence="1 4" id="KW-0238">DNA-binding</keyword>
<name>A0ABS4PMK5_9PSEU</name>
<dbReference type="InterPro" id="IPR009061">
    <property type="entry name" value="DNA-bd_dom_put_sf"/>
</dbReference>
<dbReference type="Pfam" id="PF13411">
    <property type="entry name" value="MerR_1"/>
    <property type="match status" value="1"/>
</dbReference>
<dbReference type="Gene3D" id="1.10.1660.10">
    <property type="match status" value="1"/>
</dbReference>
<evidence type="ECO:0000256" key="2">
    <source>
        <dbReference type="SAM" id="MobiDB-lite"/>
    </source>
</evidence>
<evidence type="ECO:0000259" key="3">
    <source>
        <dbReference type="PROSITE" id="PS50937"/>
    </source>
</evidence>
<dbReference type="SUPFAM" id="SSF46955">
    <property type="entry name" value="Putative DNA-binding domain"/>
    <property type="match status" value="1"/>
</dbReference>
<gene>
    <name evidence="4" type="ORF">JOM49_002183</name>
</gene>
<dbReference type="PRINTS" id="PR00040">
    <property type="entry name" value="HTHMERR"/>
</dbReference>
<dbReference type="Proteomes" id="UP000741013">
    <property type="component" value="Unassembled WGS sequence"/>
</dbReference>
<dbReference type="InterPro" id="IPR000551">
    <property type="entry name" value="MerR-type_HTH_dom"/>
</dbReference>
<dbReference type="PANTHER" id="PTHR30204:SF98">
    <property type="entry name" value="HTH-TYPE TRANSCRIPTIONAL REGULATOR ADHR"/>
    <property type="match status" value="1"/>
</dbReference>
<protein>
    <submittedName>
        <fullName evidence="4">DNA-binding transcriptional MerR regulator</fullName>
    </submittedName>
</protein>
<dbReference type="InterPro" id="IPR047057">
    <property type="entry name" value="MerR_fam"/>
</dbReference>
<reference evidence="4 5" key="1">
    <citation type="submission" date="2021-03" db="EMBL/GenBank/DDBJ databases">
        <title>Sequencing the genomes of 1000 actinobacteria strains.</title>
        <authorList>
            <person name="Klenk H.-P."/>
        </authorList>
    </citation>
    <scope>NUCLEOTIDE SEQUENCE [LARGE SCALE GENOMIC DNA]</scope>
    <source>
        <strain evidence="4 5">DSM 45510</strain>
    </source>
</reference>
<evidence type="ECO:0000313" key="4">
    <source>
        <dbReference type="EMBL" id="MBP2180657.1"/>
    </source>
</evidence>
<dbReference type="SMART" id="SM00422">
    <property type="entry name" value="HTH_MERR"/>
    <property type="match status" value="1"/>
</dbReference>
<dbReference type="PANTHER" id="PTHR30204">
    <property type="entry name" value="REDOX-CYCLING DRUG-SENSING TRANSCRIPTIONAL ACTIVATOR SOXR"/>
    <property type="match status" value="1"/>
</dbReference>
<proteinExistence type="predicted"/>
<sequence>MSFSIAEAARRSGLSIDTLRYYERIKLLEAPARDTAGRRAYSDDDLAWLGFLTKLRTTGMPIRMMREYASLRRHGPASAGRRKAILVEQRRSVRERIAELQGCLEVLDYKIDNYDQIERKFTQQNAPTRLPPPPSTETLRAQPDSIKETA</sequence>
<dbReference type="RefSeq" id="WP_209664177.1">
    <property type="nucleotide sequence ID" value="NZ_JAGGMS010000001.1"/>
</dbReference>
<dbReference type="EMBL" id="JAGGMS010000001">
    <property type="protein sequence ID" value="MBP2180657.1"/>
    <property type="molecule type" value="Genomic_DNA"/>
</dbReference>
<feature type="region of interest" description="Disordered" evidence="2">
    <location>
        <begin position="122"/>
        <end position="150"/>
    </location>
</feature>